<evidence type="ECO:0000313" key="7">
    <source>
        <dbReference type="Proteomes" id="UP000271241"/>
    </source>
</evidence>
<dbReference type="InterPro" id="IPR038630">
    <property type="entry name" value="L24e/L24_sf"/>
</dbReference>
<protein>
    <submittedName>
        <fullName evidence="6">Ribosomal protein L24e-domain-containing protein</fullName>
    </submittedName>
</protein>
<keyword evidence="6" id="KW-0689">Ribosomal protein</keyword>
<dbReference type="SMART" id="SM00746">
    <property type="entry name" value="TRASH"/>
    <property type="match status" value="1"/>
</dbReference>
<comment type="subcellular location">
    <subcellularLocation>
        <location evidence="1">Nucleus</location>
    </subcellularLocation>
</comment>
<keyword evidence="4" id="KW-0539">Nucleus</keyword>
<dbReference type="GO" id="GO:0003735">
    <property type="term" value="F:structural constituent of ribosome"/>
    <property type="evidence" value="ECO:0007669"/>
    <property type="project" value="InterPro"/>
</dbReference>
<feature type="domain" description="TRASH" evidence="5">
    <location>
        <begin position="6"/>
        <end position="44"/>
    </location>
</feature>
<dbReference type="EMBL" id="KZ992797">
    <property type="protein sequence ID" value="RKP06895.1"/>
    <property type="molecule type" value="Genomic_DNA"/>
</dbReference>
<dbReference type="PANTHER" id="PTHR10792:SF8">
    <property type="entry name" value="RIBOSOME BIOGENESIS PROTEIN RLP24-RELATED"/>
    <property type="match status" value="1"/>
</dbReference>
<evidence type="ECO:0000256" key="4">
    <source>
        <dbReference type="ARBA" id="ARBA00023242"/>
    </source>
</evidence>
<dbReference type="GO" id="GO:0005840">
    <property type="term" value="C:ribosome"/>
    <property type="evidence" value="ECO:0007669"/>
    <property type="project" value="UniProtKB-KW"/>
</dbReference>
<dbReference type="InterPro" id="IPR023442">
    <property type="entry name" value="Ribosomal_eL24_CS"/>
</dbReference>
<evidence type="ECO:0000256" key="3">
    <source>
        <dbReference type="ARBA" id="ARBA00022517"/>
    </source>
</evidence>
<sequence length="72" mass="8529">MRLEKCYFCSSTVYPGHGITFVRNDSKIFRFCRSKCHKNFKMKRNPRKIRWTKAFRKAAGKEMTIVGVLRAP</sequence>
<dbReference type="SUPFAM" id="SSF57716">
    <property type="entry name" value="Glucocorticoid receptor-like (DNA-binding domain)"/>
    <property type="match status" value="1"/>
</dbReference>
<dbReference type="Pfam" id="PF01246">
    <property type="entry name" value="Ribosomal_L24e"/>
    <property type="match status" value="1"/>
</dbReference>
<keyword evidence="7" id="KW-1185">Reference proteome</keyword>
<gene>
    <name evidence="6" type="ORF">THASP1DRAFT_17856</name>
</gene>
<dbReference type="STRING" id="78915.A0A4P9XM15"/>
<evidence type="ECO:0000256" key="1">
    <source>
        <dbReference type="ARBA" id="ARBA00004123"/>
    </source>
</evidence>
<accession>A0A4P9XM15</accession>
<keyword evidence="6" id="KW-0687">Ribonucleoprotein</keyword>
<dbReference type="PANTHER" id="PTHR10792">
    <property type="entry name" value="60S RIBOSOMAL PROTEIN L24"/>
    <property type="match status" value="1"/>
</dbReference>
<reference evidence="7" key="1">
    <citation type="journal article" date="2018" name="Nat. Microbiol.">
        <title>Leveraging single-cell genomics to expand the fungal tree of life.</title>
        <authorList>
            <person name="Ahrendt S.R."/>
            <person name="Quandt C.A."/>
            <person name="Ciobanu D."/>
            <person name="Clum A."/>
            <person name="Salamov A."/>
            <person name="Andreopoulos B."/>
            <person name="Cheng J.F."/>
            <person name="Woyke T."/>
            <person name="Pelin A."/>
            <person name="Henrissat B."/>
            <person name="Reynolds N.K."/>
            <person name="Benny G.L."/>
            <person name="Smith M.E."/>
            <person name="James T.Y."/>
            <person name="Grigoriev I.V."/>
        </authorList>
    </citation>
    <scope>NUCLEOTIDE SEQUENCE [LARGE SCALE GENOMIC DNA]</scope>
    <source>
        <strain evidence="7">RSA 1356</strain>
    </source>
</reference>
<dbReference type="OrthoDB" id="10262490at2759"/>
<keyword evidence="3" id="KW-0690">Ribosome biogenesis</keyword>
<proteinExistence type="inferred from homology"/>
<evidence type="ECO:0000256" key="2">
    <source>
        <dbReference type="ARBA" id="ARBA00005647"/>
    </source>
</evidence>
<dbReference type="InterPro" id="IPR011017">
    <property type="entry name" value="TRASH_dom"/>
</dbReference>
<dbReference type="Gene3D" id="2.30.170.20">
    <property type="entry name" value="Ribosomal protein L24e"/>
    <property type="match status" value="1"/>
</dbReference>
<dbReference type="GO" id="GO:0042273">
    <property type="term" value="P:ribosomal large subunit biogenesis"/>
    <property type="evidence" value="ECO:0007669"/>
    <property type="project" value="TreeGrafter"/>
</dbReference>
<dbReference type="Proteomes" id="UP000271241">
    <property type="component" value="Unassembled WGS sequence"/>
</dbReference>
<dbReference type="CDD" id="cd00472">
    <property type="entry name" value="Ribosomal_L24e_L24"/>
    <property type="match status" value="1"/>
</dbReference>
<evidence type="ECO:0000259" key="5">
    <source>
        <dbReference type="SMART" id="SM00746"/>
    </source>
</evidence>
<evidence type="ECO:0000313" key="6">
    <source>
        <dbReference type="EMBL" id="RKP06895.1"/>
    </source>
</evidence>
<dbReference type="FunFam" id="2.30.170.20:FF:000001">
    <property type="entry name" value="probable ribosome biogenesis protein RLP24"/>
    <property type="match status" value="1"/>
</dbReference>
<comment type="similarity">
    <text evidence="2">Belongs to the eukaryotic ribosomal protein eL24 family.</text>
</comment>
<dbReference type="AlphaFoldDB" id="A0A4P9XM15"/>
<dbReference type="InterPro" id="IPR056366">
    <property type="entry name" value="Ribosomal_eL24"/>
</dbReference>
<dbReference type="InterPro" id="IPR000988">
    <property type="entry name" value="Ribosomal_eL24-rel_N"/>
</dbReference>
<dbReference type="PROSITE" id="PS01073">
    <property type="entry name" value="RIBOSOMAL_L24E"/>
    <property type="match status" value="1"/>
</dbReference>
<organism evidence="6 7">
    <name type="scientific">Thamnocephalis sphaerospora</name>
    <dbReference type="NCBI Taxonomy" id="78915"/>
    <lineage>
        <taxon>Eukaryota</taxon>
        <taxon>Fungi</taxon>
        <taxon>Fungi incertae sedis</taxon>
        <taxon>Zoopagomycota</taxon>
        <taxon>Zoopagomycotina</taxon>
        <taxon>Zoopagomycetes</taxon>
        <taxon>Zoopagales</taxon>
        <taxon>Sigmoideomycetaceae</taxon>
        <taxon>Thamnocephalis</taxon>
    </lineage>
</organism>
<name>A0A4P9XM15_9FUNG</name>
<dbReference type="GO" id="GO:0005730">
    <property type="term" value="C:nucleolus"/>
    <property type="evidence" value="ECO:0007669"/>
    <property type="project" value="TreeGrafter"/>
</dbReference>